<dbReference type="EMBL" id="JALJOS010000006">
    <property type="protein sequence ID" value="KAK9837760.1"/>
    <property type="molecule type" value="Genomic_DNA"/>
</dbReference>
<protein>
    <submittedName>
        <fullName evidence="2">Uncharacterized protein</fullName>
    </submittedName>
</protein>
<sequence length="252" mass="27700">MDSFLEDMPAQLYHDYHDSSGLDNPPLEGKTWHENVDAAALHNSFFKDLMVSQEDLLQHDAFPDALGDLCIEAYPCNTAALAPAHTDHRPVSKMIASMQLPQQRPQQAARHAAQQLFAVHSPAHIQTLTSNSSFCNEHHSSYTKAHRHKAGSHQVFKTYRCGSQAPASRSFRRQQQQQQFHLPARGSADSSAGSWEAVPENNTQAGHLQASDDPSLKHEGPILRGRVIAVQESAAEPSQLQSLLCGSAGWLA</sequence>
<dbReference type="AlphaFoldDB" id="A0AAW1RVH1"/>
<organism evidence="2 3">
    <name type="scientific">Apatococcus lobatus</name>
    <dbReference type="NCBI Taxonomy" id="904363"/>
    <lineage>
        <taxon>Eukaryota</taxon>
        <taxon>Viridiplantae</taxon>
        <taxon>Chlorophyta</taxon>
        <taxon>core chlorophytes</taxon>
        <taxon>Trebouxiophyceae</taxon>
        <taxon>Chlorellales</taxon>
        <taxon>Chlorellaceae</taxon>
        <taxon>Apatococcus</taxon>
    </lineage>
</organism>
<dbReference type="Proteomes" id="UP001438707">
    <property type="component" value="Unassembled WGS sequence"/>
</dbReference>
<comment type="caution">
    <text evidence="2">The sequence shown here is derived from an EMBL/GenBank/DDBJ whole genome shotgun (WGS) entry which is preliminary data.</text>
</comment>
<proteinExistence type="predicted"/>
<feature type="region of interest" description="Disordered" evidence="1">
    <location>
        <begin position="166"/>
        <end position="198"/>
    </location>
</feature>
<name>A0AAW1RVH1_9CHLO</name>
<evidence type="ECO:0000313" key="3">
    <source>
        <dbReference type="Proteomes" id="UP001438707"/>
    </source>
</evidence>
<accession>A0AAW1RVH1</accession>
<evidence type="ECO:0000313" key="2">
    <source>
        <dbReference type="EMBL" id="KAK9837760.1"/>
    </source>
</evidence>
<gene>
    <name evidence="2" type="ORF">WJX74_004465</name>
</gene>
<reference evidence="2 3" key="1">
    <citation type="journal article" date="2024" name="Nat. Commun.">
        <title>Phylogenomics reveals the evolutionary origins of lichenization in chlorophyte algae.</title>
        <authorList>
            <person name="Puginier C."/>
            <person name="Libourel C."/>
            <person name="Otte J."/>
            <person name="Skaloud P."/>
            <person name="Haon M."/>
            <person name="Grisel S."/>
            <person name="Petersen M."/>
            <person name="Berrin J.G."/>
            <person name="Delaux P.M."/>
            <person name="Dal Grande F."/>
            <person name="Keller J."/>
        </authorList>
    </citation>
    <scope>NUCLEOTIDE SEQUENCE [LARGE SCALE GENOMIC DNA]</scope>
    <source>
        <strain evidence="2 3">SAG 2145</strain>
    </source>
</reference>
<evidence type="ECO:0000256" key="1">
    <source>
        <dbReference type="SAM" id="MobiDB-lite"/>
    </source>
</evidence>
<keyword evidence="3" id="KW-1185">Reference proteome</keyword>
<feature type="compositionally biased region" description="Low complexity" evidence="1">
    <location>
        <begin position="166"/>
        <end position="180"/>
    </location>
</feature>